<accession>A0A8J5RES3</accession>
<name>A0A8J5RES3_ZIZPA</name>
<comment type="caution">
    <text evidence="2">The sequence shown here is derived from an EMBL/GenBank/DDBJ whole genome shotgun (WGS) entry which is preliminary data.</text>
</comment>
<organism evidence="2 3">
    <name type="scientific">Zizania palustris</name>
    <name type="common">Northern wild rice</name>
    <dbReference type="NCBI Taxonomy" id="103762"/>
    <lineage>
        <taxon>Eukaryota</taxon>
        <taxon>Viridiplantae</taxon>
        <taxon>Streptophyta</taxon>
        <taxon>Embryophyta</taxon>
        <taxon>Tracheophyta</taxon>
        <taxon>Spermatophyta</taxon>
        <taxon>Magnoliopsida</taxon>
        <taxon>Liliopsida</taxon>
        <taxon>Poales</taxon>
        <taxon>Poaceae</taxon>
        <taxon>BOP clade</taxon>
        <taxon>Oryzoideae</taxon>
        <taxon>Oryzeae</taxon>
        <taxon>Zizaniinae</taxon>
        <taxon>Zizania</taxon>
    </lineage>
</organism>
<dbReference type="Proteomes" id="UP000729402">
    <property type="component" value="Unassembled WGS sequence"/>
</dbReference>
<feature type="compositionally biased region" description="Pro residues" evidence="1">
    <location>
        <begin position="55"/>
        <end position="65"/>
    </location>
</feature>
<reference evidence="2" key="2">
    <citation type="submission" date="2021-02" db="EMBL/GenBank/DDBJ databases">
        <authorList>
            <person name="Kimball J.A."/>
            <person name="Haas M.W."/>
            <person name="Macchietto M."/>
            <person name="Kono T."/>
            <person name="Duquette J."/>
            <person name="Shao M."/>
        </authorList>
    </citation>
    <scope>NUCLEOTIDE SEQUENCE</scope>
    <source>
        <tissue evidence="2">Fresh leaf tissue</tissue>
    </source>
</reference>
<feature type="region of interest" description="Disordered" evidence="1">
    <location>
        <begin position="18"/>
        <end position="143"/>
    </location>
</feature>
<dbReference type="EMBL" id="JAAALK010000290">
    <property type="protein sequence ID" value="KAG8047772.1"/>
    <property type="molecule type" value="Genomic_DNA"/>
</dbReference>
<protein>
    <submittedName>
        <fullName evidence="2">Uncharacterized protein</fullName>
    </submittedName>
</protein>
<dbReference type="AlphaFoldDB" id="A0A8J5RES3"/>
<reference evidence="2" key="1">
    <citation type="journal article" date="2021" name="bioRxiv">
        <title>Whole Genome Assembly and Annotation of Northern Wild Rice, Zizania palustris L., Supports a Whole Genome Duplication in the Zizania Genus.</title>
        <authorList>
            <person name="Haas M."/>
            <person name="Kono T."/>
            <person name="Macchietto M."/>
            <person name="Millas R."/>
            <person name="McGilp L."/>
            <person name="Shao M."/>
            <person name="Duquette J."/>
            <person name="Hirsch C.N."/>
            <person name="Kimball J."/>
        </authorList>
    </citation>
    <scope>NUCLEOTIDE SEQUENCE</scope>
    <source>
        <tissue evidence="2">Fresh leaf tissue</tissue>
    </source>
</reference>
<feature type="compositionally biased region" description="Pro residues" evidence="1">
    <location>
        <begin position="23"/>
        <end position="33"/>
    </location>
</feature>
<sequence>MALGLKQAPQIWAHLLRPDLLPRTPPPSAPPHPAATLLPRRWPPPHHTTAGGPPRHTPPLPPPPARLGLPDKQPRRPPRRPQLLAPHCRRRDPATPAAPRHRRAPAPPPPLPPSPARPGLPGKQPRCLDHRLRCPPRRPSHRPPQGSILLLIHEVMSADVVFFLLFFSASR</sequence>
<evidence type="ECO:0000313" key="3">
    <source>
        <dbReference type="Proteomes" id="UP000729402"/>
    </source>
</evidence>
<gene>
    <name evidence="2" type="ORF">GUJ93_ZPchr0008g11781</name>
</gene>
<evidence type="ECO:0000256" key="1">
    <source>
        <dbReference type="SAM" id="MobiDB-lite"/>
    </source>
</evidence>
<evidence type="ECO:0000313" key="2">
    <source>
        <dbReference type="EMBL" id="KAG8047772.1"/>
    </source>
</evidence>
<proteinExistence type="predicted"/>
<feature type="compositionally biased region" description="Pro residues" evidence="1">
    <location>
        <begin position="105"/>
        <end position="118"/>
    </location>
</feature>
<keyword evidence="3" id="KW-1185">Reference proteome</keyword>